<keyword evidence="4" id="KW-1185">Reference proteome</keyword>
<dbReference type="InParanoid" id="A0A1H9N6X9"/>
<dbReference type="OrthoDB" id="9810200at2"/>
<dbReference type="RefSeq" id="WP_090172828.1">
    <property type="nucleotide sequence ID" value="NZ_FOFB01000034.1"/>
</dbReference>
<dbReference type="InterPro" id="IPR029062">
    <property type="entry name" value="Class_I_gatase-like"/>
</dbReference>
<evidence type="ECO:0000313" key="3">
    <source>
        <dbReference type="EMBL" id="SER31790.1"/>
    </source>
</evidence>
<evidence type="ECO:0000313" key="4">
    <source>
        <dbReference type="Proteomes" id="UP000199021"/>
    </source>
</evidence>
<sequence>MQFLYPSFLWALAALAIPIIIHLFYFRRFKKVAFSNVKFLKEVKEETSMRSRLRNLLVLAARCLALAALVFAFAQPFIPSAKEVLTGRKAVSLFVDNSFSMGAESDRAPLLQIAKDRARDIVAAYGVEDRFQVLDNNFSGRNQRLVGQEEALELIEQIKVVPDSRRLSVVASRQRSALATENIDNRISYLVSDFQRNITDLSADQLDTSVQLNLVPLAAVRERNVGIDSVWFEAPVPQMNQNNLLLVRVRNYGTEDLDNVRLSLNYRGQNKPEGTLAIPARDYVVDSVYLNISEAGVGSAELRITDFPVQFDDVYYVTFRTADKVKVLNIDDDGSPNRNLRAALGGLSVFDATYVGNRNIDYGGLADHDLIVMTGQNSIGSGLAEQLRQYVENGGNLLVFPPKTADVNGYNAFLRRLGADDLTAYDETAREVSRLNNREFIFRDVFRNRNASLRLPTTQANFPIGRVGSRRQEALLTYRDGSTALAKYASGEGNVYLSAAPLDADINNLPLNAEVFIPMLYKMGISSGRRRPAAYTIGTDEVIQTSKRGATAELVYKLRGPGGEFIPEQRTVDSRVVLGLGGKVPEAGVYDLLLGDEKVDAFAFNYNRSESDLTYLDSDELADLGSIANVSVLDADNQASLIGEIRERNEGTPLWRYFIWAALAFLLVEVLLLRFWKA</sequence>
<feature type="transmembrane region" description="Helical" evidence="1">
    <location>
        <begin position="56"/>
        <end position="78"/>
    </location>
</feature>
<dbReference type="InterPro" id="IPR011933">
    <property type="entry name" value="Double_TM_dom"/>
</dbReference>
<dbReference type="STRING" id="478744.SAMN05444359_13434"/>
<feature type="transmembrane region" description="Helical" evidence="1">
    <location>
        <begin position="6"/>
        <end position="26"/>
    </location>
</feature>
<proteinExistence type="predicted"/>
<keyword evidence="1" id="KW-1133">Transmembrane helix</keyword>
<feature type="transmembrane region" description="Helical" evidence="1">
    <location>
        <begin position="654"/>
        <end position="676"/>
    </location>
</feature>
<organism evidence="3 4">
    <name type="scientific">Neolewinella agarilytica</name>
    <dbReference type="NCBI Taxonomy" id="478744"/>
    <lineage>
        <taxon>Bacteria</taxon>
        <taxon>Pseudomonadati</taxon>
        <taxon>Bacteroidota</taxon>
        <taxon>Saprospiria</taxon>
        <taxon>Saprospirales</taxon>
        <taxon>Lewinellaceae</taxon>
        <taxon>Neolewinella</taxon>
    </lineage>
</organism>
<reference evidence="4" key="1">
    <citation type="submission" date="2016-10" db="EMBL/GenBank/DDBJ databases">
        <authorList>
            <person name="Varghese N."/>
            <person name="Submissions S."/>
        </authorList>
    </citation>
    <scope>NUCLEOTIDE SEQUENCE [LARGE SCALE GENOMIC DNA]</scope>
    <source>
        <strain evidence="4">DSM 24740</strain>
    </source>
</reference>
<dbReference type="PANTHER" id="PTHR37464">
    <property type="entry name" value="BLL2463 PROTEIN"/>
    <property type="match status" value="1"/>
</dbReference>
<gene>
    <name evidence="3" type="ORF">SAMN05444359_13434</name>
</gene>
<dbReference type="EMBL" id="FOFB01000034">
    <property type="protein sequence ID" value="SER31790.1"/>
    <property type="molecule type" value="Genomic_DNA"/>
</dbReference>
<dbReference type="Gene3D" id="3.40.50.880">
    <property type="match status" value="1"/>
</dbReference>
<accession>A0A1H9N6X9</accession>
<evidence type="ECO:0000259" key="2">
    <source>
        <dbReference type="Pfam" id="PF07584"/>
    </source>
</evidence>
<keyword evidence="1 3" id="KW-0812">Transmembrane</keyword>
<keyword evidence="1" id="KW-0472">Membrane</keyword>
<dbReference type="Pfam" id="PF07584">
    <property type="entry name" value="BatA"/>
    <property type="match status" value="1"/>
</dbReference>
<dbReference type="Proteomes" id="UP000199021">
    <property type="component" value="Unassembled WGS sequence"/>
</dbReference>
<name>A0A1H9N6X9_9BACT</name>
<dbReference type="SUPFAM" id="SSF52317">
    <property type="entry name" value="Class I glutamine amidotransferase-like"/>
    <property type="match status" value="1"/>
</dbReference>
<dbReference type="NCBIfam" id="TIGR02226">
    <property type="entry name" value="two_anch"/>
    <property type="match status" value="1"/>
</dbReference>
<dbReference type="InterPro" id="IPR024163">
    <property type="entry name" value="Aerotolerance_reg_N"/>
</dbReference>
<dbReference type="PANTHER" id="PTHR37464:SF1">
    <property type="entry name" value="BLL2463 PROTEIN"/>
    <property type="match status" value="1"/>
</dbReference>
<dbReference type="AlphaFoldDB" id="A0A1H9N6X9"/>
<feature type="domain" description="Aerotolerance regulator N-terminal" evidence="2">
    <location>
        <begin position="1"/>
        <end position="76"/>
    </location>
</feature>
<protein>
    <submittedName>
        <fullName evidence="3">N-terminal double-transmembrane domain-containing protein</fullName>
    </submittedName>
</protein>
<evidence type="ECO:0000256" key="1">
    <source>
        <dbReference type="SAM" id="Phobius"/>
    </source>
</evidence>